<dbReference type="PANTHER" id="PTHR43847:SF1">
    <property type="entry name" value="BLL3993 PROTEIN"/>
    <property type="match status" value="1"/>
</dbReference>
<name>A0A6P1MF75_9FIRM</name>
<evidence type="ECO:0000256" key="4">
    <source>
        <dbReference type="ARBA" id="ARBA00023136"/>
    </source>
</evidence>
<accession>A0A6P1MF75</accession>
<dbReference type="KEGG" id="amic:Ami3637_10050"/>
<feature type="transmembrane region" description="Helical" evidence="5">
    <location>
        <begin position="78"/>
        <end position="96"/>
    </location>
</feature>
<evidence type="ECO:0000256" key="5">
    <source>
        <dbReference type="SAM" id="Phobius"/>
    </source>
</evidence>
<comment type="subcellular location">
    <subcellularLocation>
        <location evidence="1">Endomembrane system</location>
        <topology evidence="1">Multi-pass membrane protein</topology>
    </subcellularLocation>
</comment>
<keyword evidence="2 5" id="KW-0812">Transmembrane</keyword>
<dbReference type="Pfam" id="PF04191">
    <property type="entry name" value="PEMT"/>
    <property type="match status" value="1"/>
</dbReference>
<dbReference type="InterPro" id="IPR007318">
    <property type="entry name" value="Phopholipid_MeTrfase"/>
</dbReference>
<evidence type="ECO:0000313" key="7">
    <source>
        <dbReference type="Proteomes" id="UP000463883"/>
    </source>
</evidence>
<keyword evidence="6" id="KW-0808">Transferase</keyword>
<keyword evidence="6" id="KW-0489">Methyltransferase</keyword>
<reference evidence="6 7" key="1">
    <citation type="submission" date="2020-01" db="EMBL/GenBank/DDBJ databases">
        <title>Genomic analysis of Aminipila sp. CBA3637.</title>
        <authorList>
            <person name="Kim Y.B."/>
            <person name="Roh S.W."/>
        </authorList>
    </citation>
    <scope>NUCLEOTIDE SEQUENCE [LARGE SCALE GENOMIC DNA]</scope>
    <source>
        <strain evidence="6 7">CBA3637</strain>
    </source>
</reference>
<dbReference type="AlphaFoldDB" id="A0A6P1MF75"/>
<keyword evidence="7" id="KW-1185">Reference proteome</keyword>
<keyword evidence="3 5" id="KW-1133">Transmembrane helix</keyword>
<dbReference type="GO" id="GO:0032259">
    <property type="term" value="P:methylation"/>
    <property type="evidence" value="ECO:0007669"/>
    <property type="project" value="UniProtKB-KW"/>
</dbReference>
<sequence length="224" mass="25943">MKDNANMTKGKAFMVPFVLMVIMGLVLFAPAGSLKFWEGWVFLLEISILTFFIAAYFMKRNPELLARRMQHGEKQTTIKTPVILKLYFLGYIIPGIDFHFHWSMVPDWAIIVSNIIVTASYIFIIYVFKENSFASTVVQVEKGQHIITTGPYAIVRHPMYLGLLLMSLFTPLALGSYWAIIPMLLFIPLIIIRIINEEKVLLCELHGYKDYCLKTRYRLIPLIW</sequence>
<dbReference type="Proteomes" id="UP000463883">
    <property type="component" value="Chromosome"/>
</dbReference>
<feature type="transmembrane region" description="Helical" evidence="5">
    <location>
        <begin position="37"/>
        <end position="57"/>
    </location>
</feature>
<feature type="transmembrane region" description="Helical" evidence="5">
    <location>
        <begin position="12"/>
        <end position="31"/>
    </location>
</feature>
<dbReference type="InterPro" id="IPR052527">
    <property type="entry name" value="Metal_cation-efflux_comp"/>
</dbReference>
<dbReference type="Gene3D" id="1.20.120.1630">
    <property type="match status" value="1"/>
</dbReference>
<dbReference type="RefSeq" id="WP_162362459.1">
    <property type="nucleotide sequence ID" value="NZ_CP047591.1"/>
</dbReference>
<evidence type="ECO:0000256" key="3">
    <source>
        <dbReference type="ARBA" id="ARBA00022989"/>
    </source>
</evidence>
<evidence type="ECO:0000256" key="1">
    <source>
        <dbReference type="ARBA" id="ARBA00004127"/>
    </source>
</evidence>
<organism evidence="6 7">
    <name type="scientific">Aminipila terrae</name>
    <dbReference type="NCBI Taxonomy" id="2697030"/>
    <lineage>
        <taxon>Bacteria</taxon>
        <taxon>Bacillati</taxon>
        <taxon>Bacillota</taxon>
        <taxon>Clostridia</taxon>
        <taxon>Peptostreptococcales</taxon>
        <taxon>Anaerovoracaceae</taxon>
        <taxon>Aminipila</taxon>
    </lineage>
</organism>
<proteinExistence type="predicted"/>
<dbReference type="GO" id="GO:0012505">
    <property type="term" value="C:endomembrane system"/>
    <property type="evidence" value="ECO:0007669"/>
    <property type="project" value="UniProtKB-SubCell"/>
</dbReference>
<dbReference type="EMBL" id="CP047591">
    <property type="protein sequence ID" value="QHI72692.1"/>
    <property type="molecule type" value="Genomic_DNA"/>
</dbReference>
<dbReference type="GO" id="GO:0008168">
    <property type="term" value="F:methyltransferase activity"/>
    <property type="evidence" value="ECO:0007669"/>
    <property type="project" value="UniProtKB-KW"/>
</dbReference>
<feature type="transmembrane region" description="Helical" evidence="5">
    <location>
        <begin position="108"/>
        <end position="128"/>
    </location>
</feature>
<keyword evidence="4 5" id="KW-0472">Membrane</keyword>
<evidence type="ECO:0000313" key="6">
    <source>
        <dbReference type="EMBL" id="QHI72692.1"/>
    </source>
</evidence>
<evidence type="ECO:0000256" key="2">
    <source>
        <dbReference type="ARBA" id="ARBA00022692"/>
    </source>
</evidence>
<dbReference type="PANTHER" id="PTHR43847">
    <property type="entry name" value="BLL3993 PROTEIN"/>
    <property type="match status" value="1"/>
</dbReference>
<protein>
    <submittedName>
        <fullName evidence="6">Isoprenylcysteine carboxylmethyltransferase family protein</fullName>
    </submittedName>
</protein>
<gene>
    <name evidence="6" type="ORF">Ami3637_10050</name>
</gene>